<dbReference type="EMBL" id="CP059894">
    <property type="protein sequence ID" value="QNJ95724.1"/>
    <property type="molecule type" value="Genomic_DNA"/>
</dbReference>
<proteinExistence type="predicted"/>
<reference evidence="1 2" key="1">
    <citation type="submission" date="2020-07" db="EMBL/GenBank/DDBJ databases">
        <title>Draft genome sequence of four isobutane-metabolizing strains capable of cometabolically degrading diverse ether contaminants.</title>
        <authorList>
            <person name="Chen W."/>
            <person name="Faulkner N."/>
            <person name="Smith C."/>
            <person name="Hyman M."/>
        </authorList>
    </citation>
    <scope>NUCLEOTIDE SEQUENCE [LARGE SCALE GENOMIC DNA]</scope>
    <source>
        <strain evidence="1 2">2A</strain>
    </source>
</reference>
<dbReference type="Proteomes" id="UP000515498">
    <property type="component" value="Chromosome"/>
</dbReference>
<sequence length="56" mass="5989">MRTPSRCVPVVGFPDRPIRRRRDADIAAPPALAALVVAVPARGGAGWAAEPTRRSR</sequence>
<protein>
    <submittedName>
        <fullName evidence="1">Uncharacterized protein</fullName>
    </submittedName>
</protein>
<dbReference type="KEGG" id="mflu:HZU40_16790"/>
<dbReference type="AlphaFoldDB" id="A0A7G8PN08"/>
<evidence type="ECO:0000313" key="2">
    <source>
        <dbReference type="Proteomes" id="UP000515498"/>
    </source>
</evidence>
<organism evidence="1 2">
    <name type="scientific">Mycolicibacterium fluoranthenivorans</name>
    <dbReference type="NCBI Taxonomy" id="258505"/>
    <lineage>
        <taxon>Bacteria</taxon>
        <taxon>Bacillati</taxon>
        <taxon>Actinomycetota</taxon>
        <taxon>Actinomycetes</taxon>
        <taxon>Mycobacteriales</taxon>
        <taxon>Mycobacteriaceae</taxon>
        <taxon>Mycolicibacterium</taxon>
    </lineage>
</organism>
<gene>
    <name evidence="1" type="ORF">HZU40_16790</name>
</gene>
<name>A0A7G8PN08_9MYCO</name>
<evidence type="ECO:0000313" key="1">
    <source>
        <dbReference type="EMBL" id="QNJ95724.1"/>
    </source>
</evidence>
<accession>A0A7G8PN08</accession>
<dbReference type="RefSeq" id="WP_187099055.1">
    <property type="nucleotide sequence ID" value="NZ_CP059894.1"/>
</dbReference>